<gene>
    <name evidence="1" type="ORF">CEXT_572631</name>
</gene>
<reference evidence="1 2" key="1">
    <citation type="submission" date="2021-06" db="EMBL/GenBank/DDBJ databases">
        <title>Caerostris extrusa draft genome.</title>
        <authorList>
            <person name="Kono N."/>
            <person name="Arakawa K."/>
        </authorList>
    </citation>
    <scope>NUCLEOTIDE SEQUENCE [LARGE SCALE GENOMIC DNA]</scope>
</reference>
<dbReference type="Proteomes" id="UP001054945">
    <property type="component" value="Unassembled WGS sequence"/>
</dbReference>
<evidence type="ECO:0000313" key="1">
    <source>
        <dbReference type="EMBL" id="GIY96106.1"/>
    </source>
</evidence>
<dbReference type="EMBL" id="BPLR01000618">
    <property type="protein sequence ID" value="GIY96106.1"/>
    <property type="molecule type" value="Genomic_DNA"/>
</dbReference>
<organism evidence="1 2">
    <name type="scientific">Caerostris extrusa</name>
    <name type="common">Bark spider</name>
    <name type="synonym">Caerostris bankana</name>
    <dbReference type="NCBI Taxonomy" id="172846"/>
    <lineage>
        <taxon>Eukaryota</taxon>
        <taxon>Metazoa</taxon>
        <taxon>Ecdysozoa</taxon>
        <taxon>Arthropoda</taxon>
        <taxon>Chelicerata</taxon>
        <taxon>Arachnida</taxon>
        <taxon>Araneae</taxon>
        <taxon>Araneomorphae</taxon>
        <taxon>Entelegynae</taxon>
        <taxon>Araneoidea</taxon>
        <taxon>Araneidae</taxon>
        <taxon>Caerostris</taxon>
    </lineage>
</organism>
<dbReference type="AlphaFoldDB" id="A0AAV4XQ55"/>
<name>A0AAV4XQ55_CAEEX</name>
<proteinExistence type="predicted"/>
<accession>A0AAV4XQ55</accession>
<keyword evidence="2" id="KW-1185">Reference proteome</keyword>
<protein>
    <submittedName>
        <fullName evidence="1">Uncharacterized protein</fullName>
    </submittedName>
</protein>
<evidence type="ECO:0000313" key="2">
    <source>
        <dbReference type="Proteomes" id="UP001054945"/>
    </source>
</evidence>
<comment type="caution">
    <text evidence="1">The sequence shown here is derived from an EMBL/GenBank/DDBJ whole genome shotgun (WGS) entry which is preliminary data.</text>
</comment>
<sequence>MYPIEYRAASDDSSISASDTGKECLHASVNNFGNSSLVVTAIMGNRYEEEYEDLVQEIKEKTLIVLRLIAVYNTKQSLRGRC</sequence>